<dbReference type="GO" id="GO:0016788">
    <property type="term" value="F:hydrolase activity, acting on ester bonds"/>
    <property type="evidence" value="ECO:0007669"/>
    <property type="project" value="InterPro"/>
</dbReference>
<dbReference type="InterPro" id="IPR001087">
    <property type="entry name" value="GDSL"/>
</dbReference>
<feature type="compositionally biased region" description="Basic and acidic residues" evidence="4">
    <location>
        <begin position="174"/>
        <end position="183"/>
    </location>
</feature>
<dbReference type="Pfam" id="PF00657">
    <property type="entry name" value="Lipase_GDSL"/>
    <property type="match status" value="1"/>
</dbReference>
<dbReference type="Gene3D" id="3.40.50.1110">
    <property type="entry name" value="SGNH hydrolase"/>
    <property type="match status" value="1"/>
</dbReference>
<dbReference type="InterPro" id="IPR036514">
    <property type="entry name" value="SGNH_hydro_sf"/>
</dbReference>
<dbReference type="AlphaFoldDB" id="A0A835AV63"/>
<dbReference type="GO" id="GO:0006629">
    <property type="term" value="P:lipid metabolic process"/>
    <property type="evidence" value="ECO:0007669"/>
    <property type="project" value="UniProtKB-KW"/>
</dbReference>
<keyword evidence="2" id="KW-0378">Hydrolase</keyword>
<sequence>MATHARRRLNPHGHTAAIETTTLFLCTSTLCNSRPDIKIAWISRSKAIIDQARSSGGDGQYEASFRRPLRPPAPAQRYSFCLFFSLITSRAGFLVLDRDFNVICVASRRHGDSSDSGRQYKLFVFGDEFVDTGNYPVADLAKNTRAWYYPYGSNDKDHGASPSGRFSNGLKESPPAERKREQDGVDPFGMNFAVGGAGVVEGTREAPKLGRQVDKFTRLVRHGIIDKDLTDSVALIAFSGRRDYERFDDMSSTEVKAMAQQVTDNIADAVDQLMDLGVEKVVVTTLPPIGCTPWLSRSDDGVYDARCDSQKVATIHNSYLEEKVFQEKGVFNLDLEAAFNHNAGPSPRSKHFKYRLEPCCESSEKSGYCGQVEDGEEQYTLGSKPDKFFYWDDINPTHAGWKAVAGVAVAVHDSSGYTVY</sequence>
<name>A0A835AV63_9POAL</name>
<evidence type="ECO:0000256" key="2">
    <source>
        <dbReference type="ARBA" id="ARBA00022801"/>
    </source>
</evidence>
<protein>
    <submittedName>
        <fullName evidence="5">Uncharacterized protein</fullName>
    </submittedName>
</protein>
<evidence type="ECO:0000256" key="1">
    <source>
        <dbReference type="ARBA" id="ARBA00008668"/>
    </source>
</evidence>
<evidence type="ECO:0000256" key="3">
    <source>
        <dbReference type="ARBA" id="ARBA00023098"/>
    </source>
</evidence>
<organism evidence="5 6">
    <name type="scientific">Digitaria exilis</name>
    <dbReference type="NCBI Taxonomy" id="1010633"/>
    <lineage>
        <taxon>Eukaryota</taxon>
        <taxon>Viridiplantae</taxon>
        <taxon>Streptophyta</taxon>
        <taxon>Embryophyta</taxon>
        <taxon>Tracheophyta</taxon>
        <taxon>Spermatophyta</taxon>
        <taxon>Magnoliopsida</taxon>
        <taxon>Liliopsida</taxon>
        <taxon>Poales</taxon>
        <taxon>Poaceae</taxon>
        <taxon>PACMAD clade</taxon>
        <taxon>Panicoideae</taxon>
        <taxon>Panicodae</taxon>
        <taxon>Paniceae</taxon>
        <taxon>Anthephorinae</taxon>
        <taxon>Digitaria</taxon>
    </lineage>
</organism>
<keyword evidence="3" id="KW-0443">Lipid metabolism</keyword>
<gene>
    <name evidence="5" type="ORF">HU200_051694</name>
</gene>
<evidence type="ECO:0000313" key="6">
    <source>
        <dbReference type="Proteomes" id="UP000636709"/>
    </source>
</evidence>
<comment type="caution">
    <text evidence="5">The sequence shown here is derived from an EMBL/GenBank/DDBJ whole genome shotgun (WGS) entry which is preliminary data.</text>
</comment>
<dbReference type="Proteomes" id="UP000636709">
    <property type="component" value="Unassembled WGS sequence"/>
</dbReference>
<dbReference type="PANTHER" id="PTHR46020:SF16">
    <property type="entry name" value="GDSL ESTERASE_LIPASE"/>
    <property type="match status" value="1"/>
</dbReference>
<dbReference type="OrthoDB" id="583516at2759"/>
<keyword evidence="6" id="KW-1185">Reference proteome</keyword>
<feature type="region of interest" description="Disordered" evidence="4">
    <location>
        <begin position="158"/>
        <end position="186"/>
    </location>
</feature>
<reference evidence="5" key="1">
    <citation type="submission" date="2020-07" db="EMBL/GenBank/DDBJ databases">
        <title>Genome sequence and genetic diversity analysis of an under-domesticated orphan crop, white fonio (Digitaria exilis).</title>
        <authorList>
            <person name="Bennetzen J.L."/>
            <person name="Chen S."/>
            <person name="Ma X."/>
            <person name="Wang X."/>
            <person name="Yssel A.E.J."/>
            <person name="Chaluvadi S.R."/>
            <person name="Johnson M."/>
            <person name="Gangashetty P."/>
            <person name="Hamidou F."/>
            <person name="Sanogo M.D."/>
            <person name="Zwaenepoel A."/>
            <person name="Wallace J."/>
            <person name="Van De Peer Y."/>
            <person name="Van Deynze A."/>
        </authorList>
    </citation>
    <scope>NUCLEOTIDE SEQUENCE</scope>
    <source>
        <tissue evidence="5">Leaves</tissue>
    </source>
</reference>
<proteinExistence type="inferred from homology"/>
<evidence type="ECO:0000256" key="4">
    <source>
        <dbReference type="SAM" id="MobiDB-lite"/>
    </source>
</evidence>
<evidence type="ECO:0000313" key="5">
    <source>
        <dbReference type="EMBL" id="KAF8669353.1"/>
    </source>
</evidence>
<dbReference type="EMBL" id="JACEFO010002272">
    <property type="protein sequence ID" value="KAF8669353.1"/>
    <property type="molecule type" value="Genomic_DNA"/>
</dbReference>
<accession>A0A835AV63</accession>
<dbReference type="PANTHER" id="PTHR46020">
    <property type="entry name" value="OSJNBB0059K02.9 PROTEIN"/>
    <property type="match status" value="1"/>
</dbReference>
<comment type="similarity">
    <text evidence="1">Belongs to the 'GDSL' lipolytic enzyme family.</text>
</comment>